<accession>A0ACC2WVF5</accession>
<protein>
    <submittedName>
        <fullName evidence="1">Uncharacterized protein</fullName>
    </submittedName>
</protein>
<proteinExistence type="predicted"/>
<name>A0ACC2WVF5_9TREE</name>
<gene>
    <name evidence="1" type="ORF">QFC22_005454</name>
</gene>
<evidence type="ECO:0000313" key="1">
    <source>
        <dbReference type="EMBL" id="KAJ9115124.1"/>
    </source>
</evidence>
<dbReference type="Proteomes" id="UP001243375">
    <property type="component" value="Unassembled WGS sequence"/>
</dbReference>
<organism evidence="1 2">
    <name type="scientific">Naganishia vaughanmartiniae</name>
    <dbReference type="NCBI Taxonomy" id="1424756"/>
    <lineage>
        <taxon>Eukaryota</taxon>
        <taxon>Fungi</taxon>
        <taxon>Dikarya</taxon>
        <taxon>Basidiomycota</taxon>
        <taxon>Agaricomycotina</taxon>
        <taxon>Tremellomycetes</taxon>
        <taxon>Filobasidiales</taxon>
        <taxon>Filobasidiaceae</taxon>
        <taxon>Naganishia</taxon>
    </lineage>
</organism>
<sequence>MDMSITNVREALAHPTAELKELLADERVPEEAKQGLKEAGLDVQSLVKPVGGKPTGGKSKGAEKDGISGSRLQVVDEHQNFTYVATKASIVTPELTFCSLLSLYLPRLYDVLPSGSPNLSKYLGKWGLLDKGFAYDVVAVFGSQSTGKSTFPLLQTNPKALDPRFTNRRMYAYHEWAKGTLLNRLFGTSFDVMDETKRQQTTKGIWMCPSTYSSTLVMDVEGTDGRERGEDQDFERKSALFSLASTEVLIVNLWEHQIGLYQGANMGLLKTVFEVNLSLFGGSAEQHAEGLSSTDHVGATPLNNLTETLTQDMEKIWASLSKPDHLASARLSDYFDLSFSALPHKILLPEKFEEAVVDLRKRFTDRTRSDYVFKPVYHKRIPADGVGFYMEGIWQKVLTNKDLDLPTQQELLAQFRCDEIAAVVLEAFQDASKGVKRPVESGSVLDGLGGMMNDWRTTALAKFDKDASRYHQAVYTRKRVDLLKAIDTALAPLFMGQLKNVHKRCVATFRAELMDGLKGEGYDFGKVVKEVAGRVEKDFVERAQEIQLKDTDWQFDDELALLRDDLKLIADQCRVDETKKMVNAIERSLRKQLAEPVEIGLAKPNAEMWDNLLRVFRTMLEKSEEVYLAKAKSFNCTEEENTASLSNLRRRAWHHFRAKVGEQLSESAILAKLKNSFEDMFRYDAAGVPRVWSPGDDIDSVFRHAKDETLALIPLYAKIEPKDPSNAFTLPSDASIDPSLDPDADFDFPSTLIIFSETKKLDLENRFKRDADAYYVEAKRSVVSSVAQIPVWMYGVLVVLGWNEAMYVLFNPLYLLLLVVLVSSAYIVLQLGLAGPMLQVSRTVFNEVKIIATDRLRDAFKDVQPQLEKPYSSSSSAGISDGRARHEQDQKMGNLNNETFMEK</sequence>
<dbReference type="EMBL" id="JASBWU010000017">
    <property type="protein sequence ID" value="KAJ9115124.1"/>
    <property type="molecule type" value="Genomic_DNA"/>
</dbReference>
<reference evidence="1" key="1">
    <citation type="submission" date="2023-04" db="EMBL/GenBank/DDBJ databases">
        <title>Draft Genome sequencing of Naganishia species isolated from polar environments using Oxford Nanopore Technology.</title>
        <authorList>
            <person name="Leo P."/>
            <person name="Venkateswaran K."/>
        </authorList>
    </citation>
    <scope>NUCLEOTIDE SEQUENCE</scope>
    <source>
        <strain evidence="1">MNA-CCFEE 5425</strain>
    </source>
</reference>
<evidence type="ECO:0000313" key="2">
    <source>
        <dbReference type="Proteomes" id="UP001243375"/>
    </source>
</evidence>
<comment type="caution">
    <text evidence="1">The sequence shown here is derived from an EMBL/GenBank/DDBJ whole genome shotgun (WGS) entry which is preliminary data.</text>
</comment>
<keyword evidence="2" id="KW-1185">Reference proteome</keyword>